<proteinExistence type="inferred from homology"/>
<accession>A0A1F6FIC9</accession>
<feature type="domain" description="Pseudouridine synthase RsuA/RluA-like" evidence="3">
    <location>
        <begin position="12"/>
        <end position="182"/>
    </location>
</feature>
<dbReference type="Pfam" id="PF00849">
    <property type="entry name" value="PseudoU_synth_2"/>
    <property type="match status" value="1"/>
</dbReference>
<dbReference type="InterPro" id="IPR050188">
    <property type="entry name" value="RluA_PseudoU_synthase"/>
</dbReference>
<evidence type="ECO:0000256" key="2">
    <source>
        <dbReference type="ARBA" id="ARBA00023235"/>
    </source>
</evidence>
<dbReference type="Proteomes" id="UP000177395">
    <property type="component" value="Unassembled WGS sequence"/>
</dbReference>
<dbReference type="GO" id="GO:0140098">
    <property type="term" value="F:catalytic activity, acting on RNA"/>
    <property type="evidence" value="ECO:0007669"/>
    <property type="project" value="UniProtKB-ARBA"/>
</dbReference>
<dbReference type="GO" id="GO:0000455">
    <property type="term" value="P:enzyme-directed rRNA pseudouridine synthesis"/>
    <property type="evidence" value="ECO:0007669"/>
    <property type="project" value="TreeGrafter"/>
</dbReference>
<evidence type="ECO:0000313" key="4">
    <source>
        <dbReference type="EMBL" id="OGG85605.1"/>
    </source>
</evidence>
<gene>
    <name evidence="4" type="ORF">A2392_02445</name>
</gene>
<dbReference type="InterPro" id="IPR006145">
    <property type="entry name" value="PsdUridine_synth_RsuA/RluA"/>
</dbReference>
<dbReference type="AlphaFoldDB" id="A0A1F6FIC9"/>
<dbReference type="SUPFAM" id="SSF55120">
    <property type="entry name" value="Pseudouridine synthase"/>
    <property type="match status" value="1"/>
</dbReference>
<dbReference type="PANTHER" id="PTHR21600">
    <property type="entry name" value="MITOCHONDRIAL RNA PSEUDOURIDINE SYNTHASE"/>
    <property type="match status" value="1"/>
</dbReference>
<evidence type="ECO:0000313" key="5">
    <source>
        <dbReference type="Proteomes" id="UP000177395"/>
    </source>
</evidence>
<dbReference type="CDD" id="cd02869">
    <property type="entry name" value="PseudoU_synth_RluA_like"/>
    <property type="match status" value="1"/>
</dbReference>
<comment type="caution">
    <text evidence="4">The sequence shown here is derived from an EMBL/GenBank/DDBJ whole genome shotgun (WGS) entry which is preliminary data.</text>
</comment>
<evidence type="ECO:0000259" key="3">
    <source>
        <dbReference type="Pfam" id="PF00849"/>
    </source>
</evidence>
<dbReference type="InterPro" id="IPR020103">
    <property type="entry name" value="PsdUridine_synth_cat_dom_sf"/>
</dbReference>
<comment type="similarity">
    <text evidence="1">Belongs to the pseudouridine synthase RluA family.</text>
</comment>
<dbReference type="STRING" id="1798531.A2392_02445"/>
<dbReference type="GO" id="GO:0003723">
    <property type="term" value="F:RNA binding"/>
    <property type="evidence" value="ECO:0007669"/>
    <property type="project" value="InterPro"/>
</dbReference>
<keyword evidence="2" id="KW-0413">Isomerase</keyword>
<dbReference type="PROSITE" id="PS01129">
    <property type="entry name" value="PSI_RLU"/>
    <property type="match status" value="1"/>
</dbReference>
<sequence>MEEPKIIFENDDVLVIDKPIGLAAHGEGADPAGTVVEWFLRRVPAARGVGEPRVGKDGKEIERSGIVHRLDRDTSGVMILVKTQASFDHLKGEFLERRVKKEYRALVYGAMKERWGTINRSIGRSTKDWKLRSADRGARGHLREAVTEWECLQIGQYQELAFSYVKLRPKTGRMHQLRVHLKAIGRPIVGDQLYAGNQLGTGDDLGLKRLALHAFSLTIALPSGEDKSFETPLPPELSGAIELLG</sequence>
<organism evidence="4 5">
    <name type="scientific">Candidatus Kaiserbacteria bacterium RIFOXYB1_FULL_46_14</name>
    <dbReference type="NCBI Taxonomy" id="1798531"/>
    <lineage>
        <taxon>Bacteria</taxon>
        <taxon>Candidatus Kaiseribacteriota</taxon>
    </lineage>
</organism>
<dbReference type="PANTHER" id="PTHR21600:SF44">
    <property type="entry name" value="RIBOSOMAL LARGE SUBUNIT PSEUDOURIDINE SYNTHASE D"/>
    <property type="match status" value="1"/>
</dbReference>
<dbReference type="EMBL" id="MFMS01000006">
    <property type="protein sequence ID" value="OGG85605.1"/>
    <property type="molecule type" value="Genomic_DNA"/>
</dbReference>
<dbReference type="InterPro" id="IPR006224">
    <property type="entry name" value="PsdUridine_synth_RluA-like_CS"/>
</dbReference>
<dbReference type="Gene3D" id="3.30.2350.10">
    <property type="entry name" value="Pseudouridine synthase"/>
    <property type="match status" value="1"/>
</dbReference>
<evidence type="ECO:0000256" key="1">
    <source>
        <dbReference type="ARBA" id="ARBA00010876"/>
    </source>
</evidence>
<name>A0A1F6FIC9_9BACT</name>
<reference evidence="4 5" key="1">
    <citation type="journal article" date="2016" name="Nat. Commun.">
        <title>Thousands of microbial genomes shed light on interconnected biogeochemical processes in an aquifer system.</title>
        <authorList>
            <person name="Anantharaman K."/>
            <person name="Brown C.T."/>
            <person name="Hug L.A."/>
            <person name="Sharon I."/>
            <person name="Castelle C.J."/>
            <person name="Probst A.J."/>
            <person name="Thomas B.C."/>
            <person name="Singh A."/>
            <person name="Wilkins M.J."/>
            <person name="Karaoz U."/>
            <person name="Brodie E.L."/>
            <person name="Williams K.H."/>
            <person name="Hubbard S.S."/>
            <person name="Banfield J.F."/>
        </authorList>
    </citation>
    <scope>NUCLEOTIDE SEQUENCE [LARGE SCALE GENOMIC DNA]</scope>
</reference>
<protein>
    <recommendedName>
        <fullName evidence="3">Pseudouridine synthase RsuA/RluA-like domain-containing protein</fullName>
    </recommendedName>
</protein>
<dbReference type="GO" id="GO:0009982">
    <property type="term" value="F:pseudouridine synthase activity"/>
    <property type="evidence" value="ECO:0007669"/>
    <property type="project" value="InterPro"/>
</dbReference>